<evidence type="ECO:0000256" key="1">
    <source>
        <dbReference type="SAM" id="MobiDB-lite"/>
    </source>
</evidence>
<dbReference type="SUPFAM" id="SSF52833">
    <property type="entry name" value="Thioredoxin-like"/>
    <property type="match status" value="1"/>
</dbReference>
<accession>A0A399JJQ5</accession>
<comment type="caution">
    <text evidence="2">The sequence shown here is derived from an EMBL/GenBank/DDBJ whole genome shotgun (WGS) entry which is preliminary data.</text>
</comment>
<feature type="region of interest" description="Disordered" evidence="1">
    <location>
        <begin position="1"/>
        <end position="24"/>
    </location>
</feature>
<dbReference type="Pfam" id="PF14561">
    <property type="entry name" value="TPR_20"/>
    <property type="match status" value="1"/>
</dbReference>
<dbReference type="Gene3D" id="3.40.30.10">
    <property type="entry name" value="Glutaredoxin"/>
    <property type="match status" value="1"/>
</dbReference>
<dbReference type="InterPro" id="IPR036249">
    <property type="entry name" value="Thioredoxin-like_sf"/>
</dbReference>
<organism evidence="2 3">
    <name type="scientific">Galactobacter valiniphilus</name>
    <dbReference type="NCBI Taxonomy" id="2676122"/>
    <lineage>
        <taxon>Bacteria</taxon>
        <taxon>Bacillati</taxon>
        <taxon>Actinomycetota</taxon>
        <taxon>Actinomycetes</taxon>
        <taxon>Micrococcales</taxon>
        <taxon>Micrococcaceae</taxon>
        <taxon>Galactobacter</taxon>
    </lineage>
</organism>
<evidence type="ECO:0000313" key="3">
    <source>
        <dbReference type="Proteomes" id="UP000265419"/>
    </source>
</evidence>
<gene>
    <name evidence="2" type="ORF">DWB68_05950</name>
</gene>
<dbReference type="Gene3D" id="1.25.40.10">
    <property type="entry name" value="Tetratricopeptide repeat domain"/>
    <property type="match status" value="2"/>
</dbReference>
<dbReference type="InterPro" id="IPR011990">
    <property type="entry name" value="TPR-like_helical_dom_sf"/>
</dbReference>
<protein>
    <submittedName>
        <fullName evidence="2">Co-chaperone YbbN</fullName>
    </submittedName>
</protein>
<dbReference type="EMBL" id="QQXK01000009">
    <property type="protein sequence ID" value="RII42686.1"/>
    <property type="molecule type" value="Genomic_DNA"/>
</dbReference>
<evidence type="ECO:0000313" key="2">
    <source>
        <dbReference type="EMBL" id="RII42686.1"/>
    </source>
</evidence>
<proteinExistence type="predicted"/>
<dbReference type="Proteomes" id="UP000265419">
    <property type="component" value="Unassembled WGS sequence"/>
</dbReference>
<name>A0A399JJQ5_9MICC</name>
<keyword evidence="3" id="KW-1185">Reference proteome</keyword>
<reference evidence="2 3" key="1">
    <citation type="submission" date="2018-07" db="EMBL/GenBank/DDBJ databases">
        <title>Arthrobacter sp. nov., isolated from raw cow's milk with high bacterial count.</title>
        <authorList>
            <person name="Hahne J."/>
            <person name="Isele D."/>
            <person name="Lipski A."/>
        </authorList>
    </citation>
    <scope>NUCLEOTIDE SEQUENCE [LARGE SCALE GENOMIC DNA]</scope>
    <source>
        <strain evidence="2 3">JZ R-35</strain>
    </source>
</reference>
<sequence>MSTPSEHAQQAPAQPADARGAVDLSNLGSAAQAAPAALAEGGPVLGAWSVDLDEATFQDLVQISGRVPVVLAVTNDRVQGGDELRAALVSAVDAEQGRVVLGFADPDTQPRIAQALQVQQMPTVFAVLGGRPMPLFAGPVDGTQIQALLQELLQVALQQGMAGTVPPFSHPEGTTVPPSRFAQAEELVAQGAYAEAEALYEEALKQNPGDDDAAVGLHRARLLERVAGMDAQAVRTAAASQPDAVQAQLDVADLDVVGGHVEDAFLRLVRFIASHVDEDREAARSHLVELFGVVGQRDPRVVSARGRLAAALF</sequence>
<dbReference type="AlphaFoldDB" id="A0A399JJQ5"/>
<feature type="compositionally biased region" description="Low complexity" evidence="1">
    <location>
        <begin position="8"/>
        <end position="18"/>
    </location>
</feature>
<dbReference type="Pfam" id="PF14559">
    <property type="entry name" value="TPR_19"/>
    <property type="match status" value="1"/>
</dbReference>
<dbReference type="RefSeq" id="WP_119424231.1">
    <property type="nucleotide sequence ID" value="NZ_QQXK01000009.1"/>
</dbReference>